<reference evidence="2" key="2">
    <citation type="submission" date="2020-10" db="EMBL/GenBank/DDBJ databases">
        <authorList>
            <person name="Cooper E.A."/>
            <person name="Brenton Z.W."/>
            <person name="Flinn B.S."/>
            <person name="Jenkins J."/>
            <person name="Shu S."/>
            <person name="Flowers D."/>
            <person name="Luo F."/>
            <person name="Wang Y."/>
            <person name="Xia P."/>
            <person name="Barry K."/>
            <person name="Daum C."/>
            <person name="Lipzen A."/>
            <person name="Yoshinaga Y."/>
            <person name="Schmutz J."/>
            <person name="Saski C."/>
            <person name="Vermerris W."/>
            <person name="Kresovich S."/>
        </authorList>
    </citation>
    <scope>NUCLEOTIDE SEQUENCE</scope>
</reference>
<evidence type="ECO:0000313" key="2">
    <source>
        <dbReference type="EMBL" id="KAG0551874.1"/>
    </source>
</evidence>
<proteinExistence type="predicted"/>
<comment type="caution">
    <text evidence="2">The sequence shown here is derived from an EMBL/GenBank/DDBJ whole genome shotgun (WGS) entry which is preliminary data.</text>
</comment>
<organism evidence="2 3">
    <name type="scientific">Sorghum bicolor</name>
    <name type="common">Sorghum</name>
    <name type="synonym">Sorghum vulgare</name>
    <dbReference type="NCBI Taxonomy" id="4558"/>
    <lineage>
        <taxon>Eukaryota</taxon>
        <taxon>Viridiplantae</taxon>
        <taxon>Streptophyta</taxon>
        <taxon>Embryophyta</taxon>
        <taxon>Tracheophyta</taxon>
        <taxon>Spermatophyta</taxon>
        <taxon>Magnoliopsida</taxon>
        <taxon>Liliopsida</taxon>
        <taxon>Poales</taxon>
        <taxon>Poaceae</taxon>
        <taxon>PACMAD clade</taxon>
        <taxon>Panicoideae</taxon>
        <taxon>Andropogonodae</taxon>
        <taxon>Andropogoneae</taxon>
        <taxon>Sorghinae</taxon>
        <taxon>Sorghum</taxon>
    </lineage>
</organism>
<evidence type="ECO:0000256" key="1">
    <source>
        <dbReference type="SAM" id="MobiDB-lite"/>
    </source>
</evidence>
<sequence>MNAKRRSKTMVTLAVTVSFSTRHCYGGQISLPAVPRRFPPKNTRTRKASRHHGRSAWSARPGASTRHGIT</sequence>
<dbReference type="EMBL" id="CM027680">
    <property type="protein sequence ID" value="KAG0551874.1"/>
    <property type="molecule type" value="Genomic_DNA"/>
</dbReference>
<gene>
    <name evidence="2" type="ORF">BDA96_01G460900</name>
</gene>
<evidence type="ECO:0000313" key="3">
    <source>
        <dbReference type="Proteomes" id="UP000807115"/>
    </source>
</evidence>
<dbReference type="AlphaFoldDB" id="A0A921V0U8"/>
<reference evidence="2" key="1">
    <citation type="journal article" date="2019" name="BMC Genomics">
        <title>A new reference genome for Sorghum bicolor reveals high levels of sequence similarity between sweet and grain genotypes: implications for the genetics of sugar metabolism.</title>
        <authorList>
            <person name="Cooper E.A."/>
            <person name="Brenton Z.W."/>
            <person name="Flinn B.S."/>
            <person name="Jenkins J."/>
            <person name="Shu S."/>
            <person name="Flowers D."/>
            <person name="Luo F."/>
            <person name="Wang Y."/>
            <person name="Xia P."/>
            <person name="Barry K."/>
            <person name="Daum C."/>
            <person name="Lipzen A."/>
            <person name="Yoshinaga Y."/>
            <person name="Schmutz J."/>
            <person name="Saski C."/>
            <person name="Vermerris W."/>
            <person name="Kresovich S."/>
        </authorList>
    </citation>
    <scope>NUCLEOTIDE SEQUENCE</scope>
</reference>
<name>A0A921V0U8_SORBI</name>
<feature type="compositionally biased region" description="Basic residues" evidence="1">
    <location>
        <begin position="43"/>
        <end position="54"/>
    </location>
</feature>
<protein>
    <submittedName>
        <fullName evidence="2">Uncharacterized protein</fullName>
    </submittedName>
</protein>
<dbReference type="Proteomes" id="UP000807115">
    <property type="component" value="Chromosome 1"/>
</dbReference>
<feature type="region of interest" description="Disordered" evidence="1">
    <location>
        <begin position="34"/>
        <end position="70"/>
    </location>
</feature>
<accession>A0A921V0U8</accession>